<feature type="repeat" description="TPR" evidence="4">
    <location>
        <begin position="937"/>
        <end position="970"/>
    </location>
</feature>
<comment type="similarity">
    <text evidence="1">Belongs to the TTC21 family.</text>
</comment>
<dbReference type="Pfam" id="PF25068">
    <property type="entry name" value="ARM_TT21_4th"/>
    <property type="match status" value="1"/>
</dbReference>
<dbReference type="Pfam" id="PF25064">
    <property type="entry name" value="ARM_TT21_5th"/>
    <property type="match status" value="1"/>
</dbReference>
<dbReference type="GO" id="GO:0061512">
    <property type="term" value="P:protein localization to cilium"/>
    <property type="evidence" value="ECO:0007669"/>
    <property type="project" value="TreeGrafter"/>
</dbReference>
<evidence type="ECO:0000256" key="1">
    <source>
        <dbReference type="ARBA" id="ARBA00010935"/>
    </source>
</evidence>
<keyword evidence="11" id="KW-1185">Reference proteome</keyword>
<evidence type="ECO:0000256" key="4">
    <source>
        <dbReference type="PROSITE-ProRule" id="PRU00339"/>
    </source>
</evidence>
<dbReference type="InterPro" id="IPR056835">
    <property type="entry name" value="ARM_TT21_5th"/>
</dbReference>
<evidence type="ECO:0000259" key="6">
    <source>
        <dbReference type="Pfam" id="PF25062"/>
    </source>
</evidence>
<evidence type="ECO:0000256" key="3">
    <source>
        <dbReference type="ARBA" id="ARBA00022803"/>
    </source>
</evidence>
<dbReference type="InterPro" id="IPR040364">
    <property type="entry name" value="TTC21A/TTC21B"/>
</dbReference>
<evidence type="ECO:0000259" key="5">
    <source>
        <dbReference type="Pfam" id="PF25060"/>
    </source>
</evidence>
<name>A0A8J8P1I8_HALGN</name>
<organism evidence="10 11">
    <name type="scientific">Halteria grandinella</name>
    <dbReference type="NCBI Taxonomy" id="5974"/>
    <lineage>
        <taxon>Eukaryota</taxon>
        <taxon>Sar</taxon>
        <taxon>Alveolata</taxon>
        <taxon>Ciliophora</taxon>
        <taxon>Intramacronucleata</taxon>
        <taxon>Spirotrichea</taxon>
        <taxon>Stichotrichia</taxon>
        <taxon>Sporadotrichida</taxon>
        <taxon>Halteriidae</taxon>
        <taxon>Halteria</taxon>
    </lineage>
</organism>
<evidence type="ECO:0008006" key="12">
    <source>
        <dbReference type="Google" id="ProtNLM"/>
    </source>
</evidence>
<reference evidence="10" key="1">
    <citation type="submission" date="2019-06" db="EMBL/GenBank/DDBJ databases">
        <authorList>
            <person name="Zheng W."/>
        </authorList>
    </citation>
    <scope>NUCLEOTIDE SEQUENCE</scope>
    <source>
        <strain evidence="10">QDHG01</strain>
    </source>
</reference>
<keyword evidence="3 4" id="KW-0802">TPR repeat</keyword>
<dbReference type="InterPro" id="IPR019734">
    <property type="entry name" value="TPR_rpt"/>
</dbReference>
<keyword evidence="2" id="KW-0677">Repeat</keyword>
<dbReference type="Pfam" id="PF25063">
    <property type="entry name" value="ARM_TT21_C"/>
    <property type="match status" value="1"/>
</dbReference>
<feature type="domain" description="Tetratricopeptide repeat protein 21A/21B fourth ARM" evidence="9">
    <location>
        <begin position="766"/>
        <end position="930"/>
    </location>
</feature>
<protein>
    <recommendedName>
        <fullName evidence="12">Tetratricopeptide repeat protein 21B</fullName>
    </recommendedName>
</protein>
<dbReference type="PANTHER" id="PTHR14699">
    <property type="entry name" value="STI2 PROTEIN-RELATED"/>
    <property type="match status" value="1"/>
</dbReference>
<evidence type="ECO:0000256" key="2">
    <source>
        <dbReference type="ARBA" id="ARBA00022737"/>
    </source>
</evidence>
<feature type="domain" description="Tetratricopeptide repeat protein 21A/21B N-terminal ARM repeat" evidence="6">
    <location>
        <begin position="8"/>
        <end position="234"/>
    </location>
</feature>
<feature type="domain" description="Tetratricopeptide repeat protein 21A/21B C-terminal ARM" evidence="7">
    <location>
        <begin position="1113"/>
        <end position="1316"/>
    </location>
</feature>
<dbReference type="GO" id="GO:0035721">
    <property type="term" value="P:intraciliary retrograde transport"/>
    <property type="evidence" value="ECO:0007669"/>
    <property type="project" value="TreeGrafter"/>
</dbReference>
<gene>
    <name evidence="10" type="ORF">FGO68_gene8029</name>
</gene>
<feature type="domain" description="Tetratricopeptide repeat protein 21A/21B fifth ARM repeats" evidence="8">
    <location>
        <begin position="972"/>
        <end position="1086"/>
    </location>
</feature>
<dbReference type="InterPro" id="IPR056832">
    <property type="entry name" value="ARM_TT21_2nd"/>
</dbReference>
<dbReference type="PROSITE" id="PS50005">
    <property type="entry name" value="TPR"/>
    <property type="match status" value="3"/>
</dbReference>
<dbReference type="EMBL" id="RRYP01001230">
    <property type="protein sequence ID" value="TNV86227.1"/>
    <property type="molecule type" value="Genomic_DNA"/>
</dbReference>
<accession>A0A8J8P1I8</accession>
<evidence type="ECO:0000313" key="10">
    <source>
        <dbReference type="EMBL" id="TNV86227.1"/>
    </source>
</evidence>
<dbReference type="SMART" id="SM00028">
    <property type="entry name" value="TPR"/>
    <property type="match status" value="15"/>
</dbReference>
<dbReference type="Pfam" id="PF25058">
    <property type="entry name" value="ARM_TT21"/>
    <property type="match status" value="1"/>
</dbReference>
<dbReference type="GO" id="GO:0030991">
    <property type="term" value="C:intraciliary transport particle A"/>
    <property type="evidence" value="ECO:0007669"/>
    <property type="project" value="TreeGrafter"/>
</dbReference>
<comment type="caution">
    <text evidence="10">The sequence shown here is derived from an EMBL/GenBank/DDBJ whole genome shotgun (WGS) entry which is preliminary data.</text>
</comment>
<feature type="repeat" description="TPR" evidence="4">
    <location>
        <begin position="728"/>
        <end position="761"/>
    </location>
</feature>
<dbReference type="OrthoDB" id="10259630at2759"/>
<sequence>MEQVIATINYLIREKLWCSIRRVCDQEMKKGADPILIFWKAYGIFNEGSVTEAIRELSRIQERREVQFGAAVALIYYHERCRHIDQETIDTLTITLDEKESMASDRDLLTAATFLWHTQQFKRAGQVVQKLLDNNASSLTAQTLKGWIYLSAPKEELQQKALQFFELVLNEEEGGNHKQLEAMLGRAKVYEKAKKYDIALEILSEITIAYKNFNAALIEKSKIHIFNGDWDQALETIQKVIIEDRQNVEALRIYIFYLLSRETDLDLVIEKMNELNEAMRIQEPKNAELYYNLARLFSRYCGRKETVLKKTLQMLDLAILLQPENSSFHAEIGYEKQIQGDYGSAYVAYQKAVGMDESNMTPLIGMIYCRVKQDQHDDAEQQLEFINEINEANNGGAGQKNADLVFLEALIEWRKRGNADQAIKLLDQALNLHIASTKQASGNLEFYIRLNADFLMELAQEYLLHCGSKPIPNNQAPPKHLIKAIKLLENVTKQNCGLTDAQLILAKAKWLANDINAALRELHNCLQKDPTLIEAHVLAALINCESGNTKAAENNLQQAFAQDFKIRENPVFMLMKSEVEIKQQNWVDAQKTLEQAFELPGVKDPSMPPGKKYSLPFGQEERARIFLNLVNVYCETKNFDAAKRVLSRAVGEFSNTPEEVRVMLAQADLAMKMGDTKKALNMLKKIQPDNRSFIQAKKKQAQIYLDELKDRNNYTRCYLEILDADQSVQNFKMVASALMDIQEPEEAIQYYEKALELDADDINMIREVGKALVMTHDYKRAVKYYETCLQDDPKLLELRTDLADLYIKLRAYDDAKRVLIEALKFLKDQKPDIDMKAKNVSYLLMMSKVFLEEDMQQPDWHFKENIDAKQALIEARALQTEIIEMCRELSTDRLDQERQLAADISFKLAKYLEERDGNLQDAVVAYNDCLSKKEDHKEALFSLARLFQNMGNNDQCTAYCNKILKIDPSNDNASFMLANLMLMRERSEEAINIYIQLLDKKPDNFNVLAQLIELLRRAGRLTDVPKFLEKAERAAARSSMAGLAFTKGLFHRYMGEPHLALKELNVARFDSFFGEAAISNMIEIYLNPLNEMLVTQTTGEPEFTPTADNIRGAQDLIAELNHRGIDTTIIECNALIHTKQKANLELAAKRLGDLLTKQKDYIPALVSMALCKFIQKKQTDGRNYLKTCLKTDYQLQYAEHFERAWLLLADFFISNNKYDLAEEQLTKCLKYNKSMVKAEEYMGLIKEKERIYVDAANHYEKAWRMSNKKNGAVGFRLAFNYLKANRFVDAIDVSKDILKTYPDYPKVHSDIIMKARSMIKA</sequence>
<dbReference type="InterPro" id="IPR056836">
    <property type="entry name" value="ARM_TT21_4th"/>
</dbReference>
<dbReference type="InterPro" id="IPR056834">
    <property type="entry name" value="ARM_TT21_C"/>
</dbReference>
<dbReference type="Pfam" id="PF25062">
    <property type="entry name" value="ARM_TT21_N"/>
    <property type="match status" value="1"/>
</dbReference>
<dbReference type="FunFam" id="1.25.40.10:FF:000219">
    <property type="entry name" value="Tetratricopeptide repeat domain 21B"/>
    <property type="match status" value="1"/>
</dbReference>
<dbReference type="SUPFAM" id="SSF48452">
    <property type="entry name" value="TPR-like"/>
    <property type="match status" value="5"/>
</dbReference>
<dbReference type="Pfam" id="PF25060">
    <property type="entry name" value="ARM_TT21_2nd"/>
    <property type="match status" value="1"/>
</dbReference>
<evidence type="ECO:0000313" key="11">
    <source>
        <dbReference type="Proteomes" id="UP000785679"/>
    </source>
</evidence>
<evidence type="ECO:0000259" key="9">
    <source>
        <dbReference type="Pfam" id="PF25068"/>
    </source>
</evidence>
<dbReference type="Pfam" id="PF13181">
    <property type="entry name" value="TPR_8"/>
    <property type="match status" value="2"/>
</dbReference>
<dbReference type="Proteomes" id="UP000785679">
    <property type="component" value="Unassembled WGS sequence"/>
</dbReference>
<feature type="domain" description="Tetratricopeptide repeat protein 21A/21B second ARM" evidence="5">
    <location>
        <begin position="271"/>
        <end position="545"/>
    </location>
</feature>
<evidence type="ECO:0000259" key="7">
    <source>
        <dbReference type="Pfam" id="PF25063"/>
    </source>
</evidence>
<dbReference type="PANTHER" id="PTHR14699:SF0">
    <property type="entry name" value="TETRATRICOPEPTIDE REPEAT PROTEIN 21 HOMOLOG"/>
    <property type="match status" value="1"/>
</dbReference>
<feature type="repeat" description="TPR" evidence="4">
    <location>
        <begin position="762"/>
        <end position="795"/>
    </location>
</feature>
<dbReference type="Gene3D" id="1.25.40.10">
    <property type="entry name" value="Tetratricopeptide repeat domain"/>
    <property type="match status" value="5"/>
</dbReference>
<dbReference type="InterPro" id="IPR056833">
    <property type="entry name" value="ARM_TT21_N"/>
</dbReference>
<dbReference type="GO" id="GO:0005929">
    <property type="term" value="C:cilium"/>
    <property type="evidence" value="ECO:0007669"/>
    <property type="project" value="GOC"/>
</dbReference>
<proteinExistence type="inferred from homology"/>
<dbReference type="InterPro" id="IPR011990">
    <property type="entry name" value="TPR-like_helical_dom_sf"/>
</dbReference>
<evidence type="ECO:0000259" key="8">
    <source>
        <dbReference type="Pfam" id="PF25064"/>
    </source>
</evidence>